<feature type="signal peptide" evidence="1">
    <location>
        <begin position="1"/>
        <end position="23"/>
    </location>
</feature>
<reference evidence="2 3" key="1">
    <citation type="submission" date="2014-10" db="EMBL/GenBank/DDBJ databases">
        <authorList>
            <person name="Seo M.-J."/>
            <person name="Seok Y.J."/>
            <person name="Cha I.-T."/>
        </authorList>
    </citation>
    <scope>NUCLEOTIDE SEQUENCE [LARGE SCALE GENOMIC DNA]</scope>
    <source>
        <strain evidence="2 3">NEU</strain>
    </source>
</reference>
<accession>A0A1S2NGQ6</accession>
<evidence type="ECO:0000313" key="3">
    <source>
        <dbReference type="Proteomes" id="UP000180246"/>
    </source>
</evidence>
<sequence length="148" mass="15934">MHLNLLYVVACVAVGMSCGSAKAEQRIVCPPAVMSDQIKVQAPPGWAGAYLPDIKLKLDSAGARLGPLEQEGVLKGDVIQKSDTVEHKFSLTGGVADQLEKWMVCTYGDNVYLAQKLPSATKECTVTYRRETDSKANPPYAMSAISCK</sequence>
<dbReference type="RefSeq" id="WP_071363027.1">
    <property type="nucleotide sequence ID" value="NZ_JRYB01000001.1"/>
</dbReference>
<evidence type="ECO:0008006" key="4">
    <source>
        <dbReference type="Google" id="ProtNLM"/>
    </source>
</evidence>
<feature type="chain" id="PRO_5010211473" description="Lipoprotein" evidence="1">
    <location>
        <begin position="24"/>
        <end position="148"/>
    </location>
</feature>
<dbReference type="NCBIfam" id="NF042415">
    <property type="entry name" value="STY0301_fam"/>
    <property type="match status" value="1"/>
</dbReference>
<dbReference type="InterPro" id="IPR049973">
    <property type="entry name" value="STY0301-like"/>
</dbReference>
<protein>
    <recommendedName>
        <fullName evidence="4">Lipoprotein</fullName>
    </recommendedName>
</protein>
<organism evidence="2 3">
    <name type="scientific">Massilia timonae</name>
    <dbReference type="NCBI Taxonomy" id="47229"/>
    <lineage>
        <taxon>Bacteria</taxon>
        <taxon>Pseudomonadati</taxon>
        <taxon>Pseudomonadota</taxon>
        <taxon>Betaproteobacteria</taxon>
        <taxon>Burkholderiales</taxon>
        <taxon>Oxalobacteraceae</taxon>
        <taxon>Telluria group</taxon>
        <taxon>Massilia</taxon>
    </lineage>
</organism>
<gene>
    <name evidence="2" type="ORF">LO55_4319</name>
</gene>
<name>A0A1S2NGQ6_9BURK</name>
<dbReference type="AlphaFoldDB" id="A0A1S2NGQ6"/>
<dbReference type="Proteomes" id="UP000180246">
    <property type="component" value="Unassembled WGS sequence"/>
</dbReference>
<keyword evidence="1" id="KW-0732">Signal</keyword>
<comment type="caution">
    <text evidence="2">The sequence shown here is derived from an EMBL/GenBank/DDBJ whole genome shotgun (WGS) entry which is preliminary data.</text>
</comment>
<dbReference type="EMBL" id="JRYB01000001">
    <property type="protein sequence ID" value="OIJ44129.1"/>
    <property type="molecule type" value="Genomic_DNA"/>
</dbReference>
<evidence type="ECO:0000256" key="1">
    <source>
        <dbReference type="SAM" id="SignalP"/>
    </source>
</evidence>
<evidence type="ECO:0000313" key="2">
    <source>
        <dbReference type="EMBL" id="OIJ44129.1"/>
    </source>
</evidence>
<proteinExistence type="predicted"/>